<dbReference type="PANTHER" id="PTHR42921:SF1">
    <property type="entry name" value="ACETOACETYL-COA SYNTHETASE"/>
    <property type="match status" value="1"/>
</dbReference>
<reference evidence="7" key="1">
    <citation type="submission" date="2021-09" db="EMBL/GenBank/DDBJ databases">
        <title>Fulvivirga sp. isolated from coastal sediment.</title>
        <authorList>
            <person name="Yu H."/>
        </authorList>
    </citation>
    <scope>NUCLEOTIDE SEQUENCE</scope>
    <source>
        <strain evidence="7">1062</strain>
    </source>
</reference>
<organism evidence="7 8">
    <name type="scientific">Fulvivirga sedimenti</name>
    <dbReference type="NCBI Taxonomy" id="2879465"/>
    <lineage>
        <taxon>Bacteria</taxon>
        <taxon>Pseudomonadati</taxon>
        <taxon>Bacteroidota</taxon>
        <taxon>Cytophagia</taxon>
        <taxon>Cytophagales</taxon>
        <taxon>Fulvivirgaceae</taxon>
        <taxon>Fulvivirga</taxon>
    </lineage>
</organism>
<dbReference type="InterPro" id="IPR045851">
    <property type="entry name" value="AMP-bd_C_sf"/>
</dbReference>
<gene>
    <name evidence="7" type="ORF">LDX50_00475</name>
</gene>
<accession>A0A9X1HN99</accession>
<comment type="caution">
    <text evidence="7">The sequence shown here is derived from an EMBL/GenBank/DDBJ whole genome shotgun (WGS) entry which is preliminary data.</text>
</comment>
<sequence length="658" mass="73934">MDHPKQLWKPTQQFKDEAGLTTYMTWLQKNYHLSFSGYQELWSWSVENIATFWESLWKYFDIISGSPYEQVMTTDPMPDTRWFTKSSINFAEHIFRKYSDDRPAILFSNEQGVSKEISWSALKNSVASLQHSLKKWGMNPGDRMVAFLPNIPEATISFLAGNGLGMVWSSCSPDFGTTAVIDRFAQIEPRVLITVDGYHYGGKAFDKRAEVAEIVKALPTVEKVIVIPYLNTGLDVPQQVMWDEAVSSEAIDPTFIKMPFDHPIWVLYSSGTTGIPKAITHSQGGVLMELLKYLTFHNDVKEGDRSFWYTTTGWMMWNYLQGALLCGASIVLYDGSPAYPEIDQLWNLADKFGITHLGTSAGYVVANMKASAQPGKKFDLSGLVSIGSTGSPLPPEGFDWIYEEIGSDIWLTSISGGTDVCSAFVGGCPLLPVYSGEIQCRALGCDLHAYNEEGEPVLDEVGEMVITSPMPSMPVYFWNDPGKERYRASYFEEFPGVWRHGDWIRITPRQGIVIYGRSDATLNRGGIRIGTSEIYRAVDAVPEIADSLIVCIEREKGEFYMPLFVVLRQGEKLDETLIKKINSTIRSAYTPRHVPDEILVIPEIPYTISGKKTEAPVKKILMGKDPAKAIKKDALRNPQVLEYFIELANKINENNIRN</sequence>
<evidence type="ECO:0000256" key="1">
    <source>
        <dbReference type="ARBA" id="ARBA00006432"/>
    </source>
</evidence>
<keyword evidence="2 7" id="KW-0436">Ligase</keyword>
<dbReference type="InterPro" id="IPR000873">
    <property type="entry name" value="AMP-dep_synth/lig_dom"/>
</dbReference>
<dbReference type="InterPro" id="IPR020845">
    <property type="entry name" value="AMP-binding_CS"/>
</dbReference>
<dbReference type="CDD" id="cd05943">
    <property type="entry name" value="AACS"/>
    <property type="match status" value="1"/>
</dbReference>
<keyword evidence="3" id="KW-0547">Nucleotide-binding</keyword>
<keyword evidence="8" id="KW-1185">Reference proteome</keyword>
<dbReference type="NCBIfam" id="TIGR01217">
    <property type="entry name" value="ac_ac_CoA_syn"/>
    <property type="match status" value="1"/>
</dbReference>
<comment type="similarity">
    <text evidence="1">Belongs to the ATP-dependent AMP-binding enzyme family.</text>
</comment>
<dbReference type="PROSITE" id="PS00455">
    <property type="entry name" value="AMP_BINDING"/>
    <property type="match status" value="1"/>
</dbReference>
<dbReference type="Proteomes" id="UP001139409">
    <property type="component" value="Unassembled WGS sequence"/>
</dbReference>
<feature type="domain" description="Acetyl-coenzyme A synthetase N-terminal" evidence="6">
    <location>
        <begin position="38"/>
        <end position="92"/>
    </location>
</feature>
<dbReference type="Gene3D" id="3.40.50.12780">
    <property type="entry name" value="N-terminal domain of ligase-like"/>
    <property type="match status" value="1"/>
</dbReference>
<evidence type="ECO:0000313" key="7">
    <source>
        <dbReference type="EMBL" id="MCA6073319.1"/>
    </source>
</evidence>
<evidence type="ECO:0000256" key="2">
    <source>
        <dbReference type="ARBA" id="ARBA00022598"/>
    </source>
</evidence>
<dbReference type="GO" id="GO:0030729">
    <property type="term" value="F:acetoacetate-CoA ligase activity"/>
    <property type="evidence" value="ECO:0007669"/>
    <property type="project" value="UniProtKB-EC"/>
</dbReference>
<dbReference type="Pfam" id="PF00501">
    <property type="entry name" value="AMP-binding"/>
    <property type="match status" value="1"/>
</dbReference>
<dbReference type="RefSeq" id="WP_225696437.1">
    <property type="nucleotide sequence ID" value="NZ_JAIXNE010000001.1"/>
</dbReference>
<name>A0A9X1HN99_9BACT</name>
<evidence type="ECO:0000259" key="6">
    <source>
        <dbReference type="Pfam" id="PF16177"/>
    </source>
</evidence>
<dbReference type="Gene3D" id="3.30.300.30">
    <property type="match status" value="1"/>
</dbReference>
<evidence type="ECO:0000259" key="5">
    <source>
        <dbReference type="Pfam" id="PF00501"/>
    </source>
</evidence>
<evidence type="ECO:0000313" key="8">
    <source>
        <dbReference type="Proteomes" id="UP001139409"/>
    </source>
</evidence>
<protein>
    <submittedName>
        <fullName evidence="7">Acetoacetate--CoA ligase</fullName>
        <ecNumber evidence="7">6.2.1.16</ecNumber>
    </submittedName>
</protein>
<evidence type="ECO:0000256" key="4">
    <source>
        <dbReference type="ARBA" id="ARBA00022840"/>
    </source>
</evidence>
<dbReference type="Pfam" id="PF16177">
    <property type="entry name" value="ACAS_N"/>
    <property type="match status" value="1"/>
</dbReference>
<evidence type="ECO:0000256" key="3">
    <source>
        <dbReference type="ARBA" id="ARBA00022741"/>
    </source>
</evidence>
<proteinExistence type="inferred from homology"/>
<dbReference type="GO" id="GO:0006629">
    <property type="term" value="P:lipid metabolic process"/>
    <property type="evidence" value="ECO:0007669"/>
    <property type="project" value="InterPro"/>
</dbReference>
<dbReference type="EMBL" id="JAIXNE010000001">
    <property type="protein sequence ID" value="MCA6073319.1"/>
    <property type="molecule type" value="Genomic_DNA"/>
</dbReference>
<dbReference type="InterPro" id="IPR032387">
    <property type="entry name" value="ACAS_N"/>
</dbReference>
<dbReference type="PANTHER" id="PTHR42921">
    <property type="entry name" value="ACETOACETYL-COA SYNTHETASE"/>
    <property type="match status" value="1"/>
</dbReference>
<dbReference type="InterPro" id="IPR042099">
    <property type="entry name" value="ANL_N_sf"/>
</dbReference>
<dbReference type="NCBIfam" id="NF002937">
    <property type="entry name" value="PRK03584.1"/>
    <property type="match status" value="1"/>
</dbReference>
<dbReference type="GO" id="GO:0005524">
    <property type="term" value="F:ATP binding"/>
    <property type="evidence" value="ECO:0007669"/>
    <property type="project" value="UniProtKB-KW"/>
</dbReference>
<dbReference type="EC" id="6.2.1.16" evidence="7"/>
<dbReference type="SUPFAM" id="SSF56801">
    <property type="entry name" value="Acetyl-CoA synthetase-like"/>
    <property type="match status" value="1"/>
</dbReference>
<keyword evidence="4" id="KW-0067">ATP-binding</keyword>
<dbReference type="AlphaFoldDB" id="A0A9X1HN99"/>
<feature type="domain" description="AMP-dependent synthetase/ligase" evidence="5">
    <location>
        <begin position="96"/>
        <end position="470"/>
    </location>
</feature>
<dbReference type="InterPro" id="IPR005914">
    <property type="entry name" value="Acac_CoA_synth"/>
</dbReference>